<dbReference type="RefSeq" id="WP_242935651.1">
    <property type="nucleotide sequence ID" value="NZ_CP094326.1"/>
</dbReference>
<evidence type="ECO:0000259" key="4">
    <source>
        <dbReference type="Pfam" id="PF08125"/>
    </source>
</evidence>
<evidence type="ECO:0000313" key="5">
    <source>
        <dbReference type="EMBL" id="UNY97237.1"/>
    </source>
</evidence>
<name>A0ABY3YH57_9FLAO</name>
<dbReference type="NCBIfam" id="NF002969">
    <property type="entry name" value="PRK03643.1"/>
    <property type="match status" value="1"/>
</dbReference>
<feature type="domain" description="Mannitol dehydrogenase N-terminal" evidence="3">
    <location>
        <begin position="12"/>
        <end position="252"/>
    </location>
</feature>
<dbReference type="Gene3D" id="3.40.50.720">
    <property type="entry name" value="NAD(P)-binding Rossmann-like Domain"/>
    <property type="match status" value="1"/>
</dbReference>
<keyword evidence="2" id="KW-0520">NAD</keyword>
<dbReference type="InterPro" id="IPR013131">
    <property type="entry name" value="Mannitol_DH_N"/>
</dbReference>
<dbReference type="PANTHER" id="PTHR30524">
    <property type="entry name" value="MANNITOL-1-PHOSPHATE 5-DEHYDROGENASE"/>
    <property type="match status" value="1"/>
</dbReference>
<dbReference type="EMBL" id="CP094326">
    <property type="protein sequence ID" value="UNY97237.1"/>
    <property type="molecule type" value="Genomic_DNA"/>
</dbReference>
<dbReference type="InterPro" id="IPR036291">
    <property type="entry name" value="NAD(P)-bd_dom_sf"/>
</dbReference>
<keyword evidence="1 5" id="KW-0560">Oxidoreductase</keyword>
<proteinExistence type="predicted"/>
<evidence type="ECO:0000256" key="1">
    <source>
        <dbReference type="ARBA" id="ARBA00023002"/>
    </source>
</evidence>
<organism evidence="5 6">
    <name type="scientific">Zhouia spongiae</name>
    <dbReference type="NCBI Taxonomy" id="2202721"/>
    <lineage>
        <taxon>Bacteria</taxon>
        <taxon>Pseudomonadati</taxon>
        <taxon>Bacteroidota</taxon>
        <taxon>Flavobacteriia</taxon>
        <taxon>Flavobacteriales</taxon>
        <taxon>Flavobacteriaceae</taxon>
        <taxon>Zhouia</taxon>
    </lineage>
</organism>
<dbReference type="Gene3D" id="1.10.1040.10">
    <property type="entry name" value="N-(1-d-carboxylethyl)-l-norvaline Dehydrogenase, domain 2"/>
    <property type="match status" value="1"/>
</dbReference>
<keyword evidence="6" id="KW-1185">Reference proteome</keyword>
<reference evidence="5 6" key="1">
    <citation type="journal article" date="2018" name="Int. J. Syst. Evol. Microbiol.">
        <title>Zhouia spongiae sp. nov., isolated from a marine sponge.</title>
        <authorList>
            <person name="Zhuang L."/>
            <person name="Lin B."/>
            <person name="Qin F."/>
            <person name="Luo L."/>
        </authorList>
    </citation>
    <scope>NUCLEOTIDE SEQUENCE [LARGE SCALE GENOMIC DNA]</scope>
    <source>
        <strain evidence="5 6">HN-Y44</strain>
    </source>
</reference>
<dbReference type="GO" id="GO:0009026">
    <property type="term" value="F:tagaturonate reductase activity"/>
    <property type="evidence" value="ECO:0007669"/>
    <property type="project" value="UniProtKB-EC"/>
</dbReference>
<accession>A0ABY3YH57</accession>
<evidence type="ECO:0000259" key="3">
    <source>
        <dbReference type="Pfam" id="PF01232"/>
    </source>
</evidence>
<dbReference type="Pfam" id="PF08125">
    <property type="entry name" value="Mannitol_dh_C"/>
    <property type="match status" value="1"/>
</dbReference>
<sequence length="479" mass="55501">MNNTTKTNRPVKVMQFGGGKFLRAFADWMIEELNQKAEFNGRILVVKPTDGGDYNDLRKQDGRFHVLLNDWDGTNIVTSVNEVNCIQEVVNPYKEWDLFLNYAKEESLRFVISNTTEAGIKFSREDDFQDVPPITYPAKLTKMLYHRFQYFGNDASKGLIMLPCELINNNGEALKNCVLEYAAAWKLEDEFIRWIVSHNKFYNTLVDRIVSGYPDTITPTIKNKITFDDKLLVSGEYYHSWVIQAGHELAGEFPVDKADLNVSFVEDIVPYHDMKVRILNGSHTAMVFVGILLDIEYVHEFVESSELKCFLDSMVRDEVLSTINIPFEVKDKFYNGTLTRFKNPSLQHKLADIALNSSHKYVSRLWPTIQSYIAHNQKTPVRLAFITACMILFFKGEYKERVITLNDDKQRLNDFSDLWSLHLKGILSRYDLVNEILFRAGIPKEDLNKELIDEIVFYLNEIEEKDVLRALVQIVSKCY</sequence>
<protein>
    <submittedName>
        <fullName evidence="5">Tagaturonate reductase</fullName>
        <ecNumber evidence="5">1.1.1.58</ecNumber>
    </submittedName>
</protein>
<dbReference type="InterPro" id="IPR013328">
    <property type="entry name" value="6PGD_dom2"/>
</dbReference>
<gene>
    <name evidence="5" type="ORF">MQE36_09015</name>
</gene>
<dbReference type="SUPFAM" id="SSF48179">
    <property type="entry name" value="6-phosphogluconate dehydrogenase C-terminal domain-like"/>
    <property type="match status" value="1"/>
</dbReference>
<dbReference type="InterPro" id="IPR008927">
    <property type="entry name" value="6-PGluconate_DH-like_C_sf"/>
</dbReference>
<dbReference type="Pfam" id="PF01232">
    <property type="entry name" value="Mannitol_dh"/>
    <property type="match status" value="1"/>
</dbReference>
<feature type="domain" description="Mannitol dehydrogenase C-terminal" evidence="4">
    <location>
        <begin position="267"/>
        <end position="455"/>
    </location>
</feature>
<dbReference type="Proteomes" id="UP000829476">
    <property type="component" value="Chromosome"/>
</dbReference>
<dbReference type="SUPFAM" id="SSF51735">
    <property type="entry name" value="NAD(P)-binding Rossmann-fold domains"/>
    <property type="match status" value="1"/>
</dbReference>
<evidence type="ECO:0000313" key="6">
    <source>
        <dbReference type="Proteomes" id="UP000829476"/>
    </source>
</evidence>
<dbReference type="EC" id="1.1.1.58" evidence="5"/>
<dbReference type="PANTHER" id="PTHR30524:SF0">
    <property type="entry name" value="ALTRONATE OXIDOREDUCTASE-RELATED"/>
    <property type="match status" value="1"/>
</dbReference>
<evidence type="ECO:0000256" key="2">
    <source>
        <dbReference type="ARBA" id="ARBA00023027"/>
    </source>
</evidence>
<dbReference type="InterPro" id="IPR013118">
    <property type="entry name" value="Mannitol_DH_C"/>
</dbReference>